<dbReference type="EMBL" id="JARKHS020036029">
    <property type="protein sequence ID" value="KAK8756646.1"/>
    <property type="molecule type" value="Genomic_DNA"/>
</dbReference>
<dbReference type="InterPro" id="IPR039467">
    <property type="entry name" value="TFIIIB_B''_Myb"/>
</dbReference>
<feature type="compositionally biased region" description="Basic and acidic residues" evidence="2">
    <location>
        <begin position="174"/>
        <end position="189"/>
    </location>
</feature>
<dbReference type="SUPFAM" id="SSF46689">
    <property type="entry name" value="Homeodomain-like"/>
    <property type="match status" value="1"/>
</dbReference>
<feature type="domain" description="Transcription factor TFIIIB component B'' Myb" evidence="3">
    <location>
        <begin position="252"/>
        <end position="326"/>
    </location>
</feature>
<comment type="caution">
    <text evidence="4">The sequence shown here is derived from an EMBL/GenBank/DDBJ whole genome shotgun (WGS) entry which is preliminary data.</text>
</comment>
<dbReference type="PANTHER" id="PTHR22929:SF0">
    <property type="entry name" value="TRANSCRIPTION FACTOR TFIIIB COMPONENT B'' HOMOLOG"/>
    <property type="match status" value="1"/>
</dbReference>
<keyword evidence="5" id="KW-1185">Reference proteome</keyword>
<evidence type="ECO:0000313" key="4">
    <source>
        <dbReference type="EMBL" id="KAK8756646.1"/>
    </source>
</evidence>
<sequence>METRRPRLVAKPCVSRESDGTAAPRKPQGAGKAAAGVSVASASALRQVSKAVELPQVTCVHKPSAEQLTYSPIAGANVTGAPSSGGRLGKSPALSAVIYELDNHQTVESSAPPTQRFIPSAEPQTGCPQNQTWNAFHLKPGKPAARCSKMSMVDFIYYNPPGQPMSQNNTAGPRCEERNMSQRHERSSGGKEGIPEPTIADKRAEPGIPFDANDETTLGMWSPIVCSTDSTSTTAVENTGGGSAGCSPFHKQAPKERRWNAEQTAGFYRALSVYGTDFTLMTTAFPKRSRLNLKNKFIQEERQHRELVQRILAEPIQFDTVGVQRDIITPNEPKREISPAGGSPTRVDKDELQRKKMPSKTARSDGN</sequence>
<evidence type="ECO:0000259" key="3">
    <source>
        <dbReference type="Pfam" id="PF15963"/>
    </source>
</evidence>
<dbReference type="InterPro" id="IPR009057">
    <property type="entry name" value="Homeodomain-like_sf"/>
</dbReference>
<dbReference type="AlphaFoldDB" id="A0AAQ4D2F6"/>
<name>A0AAQ4D2F6_AMBAM</name>
<evidence type="ECO:0000313" key="5">
    <source>
        <dbReference type="Proteomes" id="UP001321473"/>
    </source>
</evidence>
<feature type="region of interest" description="Disordered" evidence="2">
    <location>
        <begin position="164"/>
        <end position="211"/>
    </location>
</feature>
<proteinExistence type="predicted"/>
<dbReference type="GO" id="GO:0005634">
    <property type="term" value="C:nucleus"/>
    <property type="evidence" value="ECO:0007669"/>
    <property type="project" value="UniProtKB-SubCell"/>
</dbReference>
<organism evidence="4 5">
    <name type="scientific">Amblyomma americanum</name>
    <name type="common">Lone star tick</name>
    <dbReference type="NCBI Taxonomy" id="6943"/>
    <lineage>
        <taxon>Eukaryota</taxon>
        <taxon>Metazoa</taxon>
        <taxon>Ecdysozoa</taxon>
        <taxon>Arthropoda</taxon>
        <taxon>Chelicerata</taxon>
        <taxon>Arachnida</taxon>
        <taxon>Acari</taxon>
        <taxon>Parasitiformes</taxon>
        <taxon>Ixodida</taxon>
        <taxon>Ixodoidea</taxon>
        <taxon>Ixodidae</taxon>
        <taxon>Amblyomminae</taxon>
        <taxon>Amblyomma</taxon>
    </lineage>
</organism>
<evidence type="ECO:0000256" key="2">
    <source>
        <dbReference type="SAM" id="MobiDB-lite"/>
    </source>
</evidence>
<feature type="region of interest" description="Disordered" evidence="2">
    <location>
        <begin position="328"/>
        <end position="367"/>
    </location>
</feature>
<gene>
    <name evidence="4" type="ORF">V5799_000653</name>
</gene>
<dbReference type="Proteomes" id="UP001321473">
    <property type="component" value="Unassembled WGS sequence"/>
</dbReference>
<feature type="region of interest" description="Disordered" evidence="2">
    <location>
        <begin position="231"/>
        <end position="251"/>
    </location>
</feature>
<comment type="subcellular location">
    <subcellularLocation>
        <location evidence="1">Nucleus</location>
    </subcellularLocation>
</comment>
<protein>
    <recommendedName>
        <fullName evidence="3">Transcription factor TFIIIB component B'' Myb domain-containing protein</fullName>
    </recommendedName>
</protein>
<dbReference type="PANTHER" id="PTHR22929">
    <property type="entry name" value="RNA POLYMERASE III TRANSCRIPTION INITIATION FACTOR B"/>
    <property type="match status" value="1"/>
</dbReference>
<dbReference type="GO" id="GO:0001156">
    <property type="term" value="F:TFIIIC-class transcription factor complex binding"/>
    <property type="evidence" value="ECO:0007669"/>
    <property type="project" value="TreeGrafter"/>
</dbReference>
<accession>A0AAQ4D2F6</accession>
<dbReference type="Pfam" id="PF15963">
    <property type="entry name" value="Myb_DNA-bind_7"/>
    <property type="match status" value="1"/>
</dbReference>
<dbReference type="GO" id="GO:0070898">
    <property type="term" value="P:RNA polymerase III preinitiation complex assembly"/>
    <property type="evidence" value="ECO:0007669"/>
    <property type="project" value="TreeGrafter"/>
</dbReference>
<dbReference type="GO" id="GO:0000126">
    <property type="term" value="C:transcription factor TFIIIB complex"/>
    <property type="evidence" value="ECO:0007669"/>
    <property type="project" value="TreeGrafter"/>
</dbReference>
<evidence type="ECO:0000256" key="1">
    <source>
        <dbReference type="ARBA" id="ARBA00004123"/>
    </source>
</evidence>
<reference evidence="4 5" key="1">
    <citation type="journal article" date="2023" name="Arcadia Sci">
        <title>De novo assembly of a long-read Amblyomma americanum tick genome.</title>
        <authorList>
            <person name="Chou S."/>
            <person name="Poskanzer K.E."/>
            <person name="Rollins M."/>
            <person name="Thuy-Boun P.S."/>
        </authorList>
    </citation>
    <scope>NUCLEOTIDE SEQUENCE [LARGE SCALE GENOMIC DNA]</scope>
    <source>
        <strain evidence="4">F_SG_1</strain>
        <tissue evidence="4">Salivary glands</tissue>
    </source>
</reference>
<feature type="region of interest" description="Disordered" evidence="2">
    <location>
        <begin position="1"/>
        <end position="34"/>
    </location>
</feature>